<feature type="domain" description="Glycosyl transferase family 1" evidence="1">
    <location>
        <begin position="224"/>
        <end position="368"/>
    </location>
</feature>
<evidence type="ECO:0000259" key="1">
    <source>
        <dbReference type="Pfam" id="PF00534"/>
    </source>
</evidence>
<dbReference type="EMBL" id="FQTU01000017">
    <property type="protein sequence ID" value="SHF16974.1"/>
    <property type="molecule type" value="Genomic_DNA"/>
</dbReference>
<dbReference type="PANTHER" id="PTHR12526:SF630">
    <property type="entry name" value="GLYCOSYLTRANSFERASE"/>
    <property type="match status" value="1"/>
</dbReference>
<dbReference type="PANTHER" id="PTHR12526">
    <property type="entry name" value="GLYCOSYLTRANSFERASE"/>
    <property type="match status" value="1"/>
</dbReference>
<name>A0A1M4ZFZ4_9FIRM</name>
<dbReference type="AlphaFoldDB" id="A0A1M4ZFZ4"/>
<evidence type="ECO:0000313" key="3">
    <source>
        <dbReference type="Proteomes" id="UP000184251"/>
    </source>
</evidence>
<keyword evidence="2" id="KW-0808">Transferase</keyword>
<dbReference type="InterPro" id="IPR001296">
    <property type="entry name" value="Glyco_trans_1"/>
</dbReference>
<proteinExistence type="predicted"/>
<evidence type="ECO:0000313" key="2">
    <source>
        <dbReference type="EMBL" id="SHF16974.1"/>
    </source>
</evidence>
<gene>
    <name evidence="2" type="ORF">SAMN02746064_02033</name>
</gene>
<sequence length="390" mass="44314">MTKKLLIVNNNFDTGGVQRSLANLLDLIHEEYDITLFVFSATGDYSKLIPNDVEVLEANPILNLLGISQKQAKTKGMALYLLRGALAFYTKLINCHLPIFLMVSTQKKLKDFDVAISFLHNDTGKLLYGGCNDFVTRRVESKKKVAFLHCDFSEYGGNTRHNRKSYRNFDKVAAVSEGCKKSFVKAVSDMEDRTYCVYNCHNYTEYEKMAKKDPVNYPGDILNIVTAARIDDGKGIIRTVKVLKEIKYEGYRFCWHVLGDGNKKIQVEELVSSLGLENEVILHGNQKNPYRYIKNADLFLLPSYHEAAPMVFGESKSLGVPVITTETTSARDMILEDREGTVCENSSEGIYRALKAVLDDPSKLNRWKLYLSNKSYDNNLALEQFRKLME</sequence>
<dbReference type="SUPFAM" id="SSF53756">
    <property type="entry name" value="UDP-Glycosyltransferase/glycogen phosphorylase"/>
    <property type="match status" value="1"/>
</dbReference>
<dbReference type="CDD" id="cd03811">
    <property type="entry name" value="GT4_GT28_WabH-like"/>
    <property type="match status" value="1"/>
</dbReference>
<dbReference type="RefSeq" id="WP_073271657.1">
    <property type="nucleotide sequence ID" value="NZ_FQTU01000017.1"/>
</dbReference>
<dbReference type="Proteomes" id="UP000184251">
    <property type="component" value="Unassembled WGS sequence"/>
</dbReference>
<reference evidence="2 3" key="1">
    <citation type="submission" date="2016-11" db="EMBL/GenBank/DDBJ databases">
        <authorList>
            <person name="Jaros S."/>
            <person name="Januszkiewicz K."/>
            <person name="Wedrychowicz H."/>
        </authorList>
    </citation>
    <scope>NUCLEOTIDE SEQUENCE [LARGE SCALE GENOMIC DNA]</scope>
    <source>
        <strain evidence="2 3">DSM 14828</strain>
    </source>
</reference>
<dbReference type="STRING" id="1120975.SAMN02746064_02033"/>
<organism evidence="2 3">
    <name type="scientific">Alkalibacter saccharofermentans DSM 14828</name>
    <dbReference type="NCBI Taxonomy" id="1120975"/>
    <lineage>
        <taxon>Bacteria</taxon>
        <taxon>Bacillati</taxon>
        <taxon>Bacillota</taxon>
        <taxon>Clostridia</taxon>
        <taxon>Eubacteriales</taxon>
        <taxon>Eubacteriaceae</taxon>
        <taxon>Alkalibacter</taxon>
    </lineage>
</organism>
<dbReference type="Pfam" id="PF00534">
    <property type="entry name" value="Glycos_transf_1"/>
    <property type="match status" value="1"/>
</dbReference>
<dbReference type="GO" id="GO:0016757">
    <property type="term" value="F:glycosyltransferase activity"/>
    <property type="evidence" value="ECO:0007669"/>
    <property type="project" value="InterPro"/>
</dbReference>
<keyword evidence="3" id="KW-1185">Reference proteome</keyword>
<dbReference type="Gene3D" id="3.40.50.2000">
    <property type="entry name" value="Glycogen Phosphorylase B"/>
    <property type="match status" value="2"/>
</dbReference>
<dbReference type="OrthoDB" id="9762705at2"/>
<protein>
    <submittedName>
        <fullName evidence="2">Glycosyltransferase involved in cell wall bisynthesis</fullName>
    </submittedName>
</protein>
<accession>A0A1M4ZFZ4</accession>